<dbReference type="EMBL" id="JAQIZT010000002">
    <property type="protein sequence ID" value="KAJ7008098.1"/>
    <property type="molecule type" value="Genomic_DNA"/>
</dbReference>
<dbReference type="PANTHER" id="PTHR33824">
    <property type="entry name" value="POLYKETIDE CYCLASE/DEHYDRASE AND LIPID TRANSPORT SUPERFAMILY PROTEIN"/>
    <property type="match status" value="1"/>
</dbReference>
<dbReference type="Pfam" id="PF03364">
    <property type="entry name" value="Polyketide_cyc"/>
    <property type="match status" value="1"/>
</dbReference>
<dbReference type="PANTHER" id="PTHR33824:SF7">
    <property type="entry name" value="POLYKETIDE CYCLASE_DEHYDRASE AND LIPID TRANSPORT SUPERFAMILY PROTEIN"/>
    <property type="match status" value="1"/>
</dbReference>
<feature type="domain" description="Coenzyme Q-binding protein COQ10 START" evidence="1">
    <location>
        <begin position="90"/>
        <end position="190"/>
    </location>
</feature>
<dbReference type="Gene3D" id="3.30.530.20">
    <property type="match status" value="1"/>
</dbReference>
<name>A0AAD6RFI7_9ROSI</name>
<dbReference type="InterPro" id="IPR047137">
    <property type="entry name" value="ORF3"/>
</dbReference>
<evidence type="ECO:0000259" key="1">
    <source>
        <dbReference type="Pfam" id="PF03364"/>
    </source>
</evidence>
<dbReference type="InterPro" id="IPR005031">
    <property type="entry name" value="COQ10_START"/>
</dbReference>
<protein>
    <recommendedName>
        <fullName evidence="1">Coenzyme Q-binding protein COQ10 START domain-containing protein</fullName>
    </recommendedName>
</protein>
<organism evidence="2 3">
    <name type="scientific">Populus alba x Populus x berolinensis</name>
    <dbReference type="NCBI Taxonomy" id="444605"/>
    <lineage>
        <taxon>Eukaryota</taxon>
        <taxon>Viridiplantae</taxon>
        <taxon>Streptophyta</taxon>
        <taxon>Embryophyta</taxon>
        <taxon>Tracheophyta</taxon>
        <taxon>Spermatophyta</taxon>
        <taxon>Magnoliopsida</taxon>
        <taxon>eudicotyledons</taxon>
        <taxon>Gunneridae</taxon>
        <taxon>Pentapetalae</taxon>
        <taxon>rosids</taxon>
        <taxon>fabids</taxon>
        <taxon>Malpighiales</taxon>
        <taxon>Salicaceae</taxon>
        <taxon>Saliceae</taxon>
        <taxon>Populus</taxon>
    </lineage>
</organism>
<evidence type="ECO:0000313" key="3">
    <source>
        <dbReference type="Proteomes" id="UP001164929"/>
    </source>
</evidence>
<gene>
    <name evidence="2" type="ORF">NC653_006954</name>
</gene>
<keyword evidence="3" id="KW-1185">Reference proteome</keyword>
<dbReference type="Proteomes" id="UP001164929">
    <property type="component" value="Chromosome 2"/>
</dbReference>
<proteinExistence type="predicted"/>
<evidence type="ECO:0000313" key="2">
    <source>
        <dbReference type="EMBL" id="KAJ7008098.1"/>
    </source>
</evidence>
<dbReference type="SUPFAM" id="SSF55961">
    <property type="entry name" value="Bet v1-like"/>
    <property type="match status" value="1"/>
</dbReference>
<sequence>MTMSAAAATAIAHFSTPTSLGHSQFSTTKNKSAAILSNSIPTCKITSPSSSISKVQYGYGYSKRKSVLTGFQPFSSPVMEWQDCTVKMEIDVPVGVAYNLYSDRESIPRWMPFISSVQVLKDKPDLSRWSLKYEALGQNIEYSWLARNMQPTPNQKIHWRSLEGLPNRGIVRFFPKGPSSCRVEVSSHIQHSVQSSWIHHSRDLLDNSDKIAISAWFLKLARVGLYVLMLGIVICGSLTVSYEVPELLVPVATALQPLLESLLRGGLERFSKLAKNTLAD</sequence>
<dbReference type="InterPro" id="IPR023393">
    <property type="entry name" value="START-like_dom_sf"/>
</dbReference>
<comment type="caution">
    <text evidence="2">The sequence shown here is derived from an EMBL/GenBank/DDBJ whole genome shotgun (WGS) entry which is preliminary data.</text>
</comment>
<dbReference type="AlphaFoldDB" id="A0AAD6RFI7"/>
<dbReference type="CDD" id="cd07817">
    <property type="entry name" value="SRPBCC_8"/>
    <property type="match status" value="1"/>
</dbReference>
<accession>A0AAD6RFI7</accession>
<reference evidence="2" key="1">
    <citation type="journal article" date="2023" name="Mol. Ecol. Resour.">
        <title>Chromosome-level genome assembly of a triploid poplar Populus alba 'Berolinensis'.</title>
        <authorList>
            <person name="Chen S."/>
            <person name="Yu Y."/>
            <person name="Wang X."/>
            <person name="Wang S."/>
            <person name="Zhang T."/>
            <person name="Zhou Y."/>
            <person name="He R."/>
            <person name="Meng N."/>
            <person name="Wang Y."/>
            <person name="Liu W."/>
            <person name="Liu Z."/>
            <person name="Liu J."/>
            <person name="Guo Q."/>
            <person name="Huang H."/>
            <person name="Sederoff R.R."/>
            <person name="Wang G."/>
            <person name="Qu G."/>
            <person name="Chen S."/>
        </authorList>
    </citation>
    <scope>NUCLEOTIDE SEQUENCE</scope>
    <source>
        <strain evidence="2">SC-2020</strain>
    </source>
</reference>